<evidence type="ECO:0008006" key="3">
    <source>
        <dbReference type="Google" id="ProtNLM"/>
    </source>
</evidence>
<reference evidence="2" key="1">
    <citation type="submission" date="2016-10" db="EMBL/GenBank/DDBJ databases">
        <authorList>
            <person name="Varghese N."/>
            <person name="Submissions S."/>
        </authorList>
    </citation>
    <scope>NUCLEOTIDE SEQUENCE [LARGE SCALE GENOMIC DNA]</scope>
    <source>
        <strain evidence="2">CGMCC 4.3530</strain>
    </source>
</reference>
<evidence type="ECO:0000313" key="2">
    <source>
        <dbReference type="Proteomes" id="UP000199529"/>
    </source>
</evidence>
<organism evidence="1 2">
    <name type="scientific">Saccharopolyspora shandongensis</name>
    <dbReference type="NCBI Taxonomy" id="418495"/>
    <lineage>
        <taxon>Bacteria</taxon>
        <taxon>Bacillati</taxon>
        <taxon>Actinomycetota</taxon>
        <taxon>Actinomycetes</taxon>
        <taxon>Pseudonocardiales</taxon>
        <taxon>Pseudonocardiaceae</taxon>
        <taxon>Saccharopolyspora</taxon>
    </lineage>
</organism>
<dbReference type="EMBL" id="FNOK01000125">
    <property type="protein sequence ID" value="SDZ59519.1"/>
    <property type="molecule type" value="Genomic_DNA"/>
</dbReference>
<sequence>LGEHTAEIFRDRLGIDETELAELKTNGVI</sequence>
<dbReference type="Gene3D" id="3.40.50.10540">
    <property type="entry name" value="Crotonobetainyl-coa:carnitine coa-transferase, domain 1"/>
    <property type="match status" value="1"/>
</dbReference>
<gene>
    <name evidence="1" type="ORF">SAMN05216215_11252</name>
</gene>
<dbReference type="Proteomes" id="UP000199529">
    <property type="component" value="Unassembled WGS sequence"/>
</dbReference>
<name>A0A1H3UCY6_9PSEU</name>
<protein>
    <recommendedName>
        <fullName evidence="3">Formyl-CoA transferase</fullName>
    </recommendedName>
</protein>
<proteinExistence type="predicted"/>
<dbReference type="InterPro" id="IPR023606">
    <property type="entry name" value="CoA-Trfase_III_dom_1_sf"/>
</dbReference>
<keyword evidence="2" id="KW-1185">Reference proteome</keyword>
<evidence type="ECO:0000313" key="1">
    <source>
        <dbReference type="EMBL" id="SDZ59519.1"/>
    </source>
</evidence>
<dbReference type="AlphaFoldDB" id="A0A1H3UCY6"/>
<accession>A0A1H3UCY6</accession>
<feature type="non-terminal residue" evidence="1">
    <location>
        <position position="1"/>
    </location>
</feature>